<sequence length="402" mass="43599">MKKQYRLMILALTLLSLWGCSDDDSPRVELFDVNVVALYPEDFSSDQAEGVTLKLVNNATGDQQEKISGADGRATFAGLVPGTYQLTASRFLNAQEASTLTGSSSEINLNYLDNNLLLSAATGQDALSIRLSGSISGSLVIRQVYYSGSKTPENTNYFFDQFVEIYNNSSESIALDGLMISNVEGPSGQINPNTQPSPFAKDQEHVYISTAWRIPGTGSDHMLAPFTSVVIAQQGINHRSEEANPNSPVNLSNADFELFVTGSQRDIDAPNVPNMEMIYHPFNATYSLVTVFGPGTIIWRTDDFAALERAPIPDTSPTFPQVVKVPVANVIDAVEALRSATDGAFKRVPAQLDAGFTFVSNTYTGESIVRKSTTVDGNIVMKDTNNSSEDFEIKSTPAPKSF</sequence>
<dbReference type="SUPFAM" id="SSF49478">
    <property type="entry name" value="Cna protein B-type domain"/>
    <property type="match status" value="1"/>
</dbReference>
<evidence type="ECO:0000313" key="2">
    <source>
        <dbReference type="EMBL" id="KEO75497.1"/>
    </source>
</evidence>
<dbReference type="Pfam" id="PF16215">
    <property type="entry name" value="DUF4876"/>
    <property type="match status" value="1"/>
</dbReference>
<name>A0A074LNK2_9BACT</name>
<reference evidence="2 3" key="1">
    <citation type="submission" date="2014-04" db="EMBL/GenBank/DDBJ databases">
        <title>Characterization and application of a salt tolerant electro-active bacterium.</title>
        <authorList>
            <person name="Yang L."/>
            <person name="Wei S."/>
            <person name="Tay Q.X.M."/>
        </authorList>
    </citation>
    <scope>NUCLEOTIDE SEQUENCE [LARGE SCALE GENOMIC DNA]</scope>
    <source>
        <strain evidence="2 3">LY1</strain>
    </source>
</reference>
<evidence type="ECO:0008006" key="4">
    <source>
        <dbReference type="Google" id="ProtNLM"/>
    </source>
</evidence>
<feature type="chain" id="PRO_5001698427" description="LTD domain-containing protein" evidence="1">
    <location>
        <begin position="22"/>
        <end position="402"/>
    </location>
</feature>
<gene>
    <name evidence="2" type="ORF">EL17_01220</name>
</gene>
<keyword evidence="3" id="KW-1185">Reference proteome</keyword>
<keyword evidence="1" id="KW-0732">Signal</keyword>
<feature type="signal peptide" evidence="1">
    <location>
        <begin position="1"/>
        <end position="21"/>
    </location>
</feature>
<evidence type="ECO:0000313" key="3">
    <source>
        <dbReference type="Proteomes" id="UP000027821"/>
    </source>
</evidence>
<dbReference type="STRING" id="1048983.EL17_01220"/>
<evidence type="ECO:0000256" key="1">
    <source>
        <dbReference type="SAM" id="SignalP"/>
    </source>
</evidence>
<protein>
    <recommendedName>
        <fullName evidence="4">LTD domain-containing protein</fullName>
    </recommendedName>
</protein>
<dbReference type="EMBL" id="JMIH01000011">
    <property type="protein sequence ID" value="KEO75497.1"/>
    <property type="molecule type" value="Genomic_DNA"/>
</dbReference>
<accession>A0A074LNK2</accession>
<dbReference type="AlphaFoldDB" id="A0A074LNK2"/>
<proteinExistence type="predicted"/>
<comment type="caution">
    <text evidence="2">The sequence shown here is derived from an EMBL/GenBank/DDBJ whole genome shotgun (WGS) entry which is preliminary data.</text>
</comment>
<dbReference type="Proteomes" id="UP000027821">
    <property type="component" value="Unassembled WGS sequence"/>
</dbReference>
<organism evidence="2 3">
    <name type="scientific">Anditalea andensis</name>
    <dbReference type="NCBI Taxonomy" id="1048983"/>
    <lineage>
        <taxon>Bacteria</taxon>
        <taxon>Pseudomonadati</taxon>
        <taxon>Bacteroidota</taxon>
        <taxon>Cytophagia</taxon>
        <taxon>Cytophagales</taxon>
        <taxon>Cytophagaceae</taxon>
        <taxon>Anditalea</taxon>
    </lineage>
</organism>
<dbReference type="eggNOG" id="ENOG502Z9BC">
    <property type="taxonomic scope" value="Bacteria"/>
</dbReference>
<dbReference type="InterPro" id="IPR032627">
    <property type="entry name" value="DUF4876"/>
</dbReference>